<dbReference type="EMBL" id="FRAF01000007">
    <property type="protein sequence ID" value="SHK01783.1"/>
    <property type="molecule type" value="Genomic_DNA"/>
</dbReference>
<proteinExistence type="inferred from homology"/>
<organism evidence="5 6">
    <name type="scientific">Alicyclobacillus tolerans</name>
    <dbReference type="NCBI Taxonomy" id="90970"/>
    <lineage>
        <taxon>Bacteria</taxon>
        <taxon>Bacillati</taxon>
        <taxon>Bacillota</taxon>
        <taxon>Bacilli</taxon>
        <taxon>Bacillales</taxon>
        <taxon>Alicyclobacillaceae</taxon>
        <taxon>Alicyclobacillus</taxon>
    </lineage>
</organism>
<dbReference type="Pfam" id="PF01547">
    <property type="entry name" value="SBP_bac_1"/>
    <property type="match status" value="1"/>
</dbReference>
<gene>
    <name evidence="5" type="ORF">SAMN05443507_10757</name>
</gene>
<comment type="similarity">
    <text evidence="1">Belongs to the bacterial solute-binding protein 1 family.</text>
</comment>
<dbReference type="AlphaFoldDB" id="A0A1M6P1L9"/>
<dbReference type="SUPFAM" id="SSF53850">
    <property type="entry name" value="Periplasmic binding protein-like II"/>
    <property type="match status" value="1"/>
</dbReference>
<keyword evidence="6" id="KW-1185">Reference proteome</keyword>
<feature type="chain" id="PRO_5039691187" evidence="4">
    <location>
        <begin position="27"/>
        <end position="429"/>
    </location>
</feature>
<dbReference type="PANTHER" id="PTHR30061">
    <property type="entry name" value="MALTOSE-BINDING PERIPLASMIC PROTEIN"/>
    <property type="match status" value="1"/>
</dbReference>
<dbReference type="Proteomes" id="UP000184016">
    <property type="component" value="Unassembled WGS sequence"/>
</dbReference>
<evidence type="ECO:0000313" key="5">
    <source>
        <dbReference type="EMBL" id="SHK01783.1"/>
    </source>
</evidence>
<dbReference type="PANTHER" id="PTHR30061:SF50">
    <property type="entry name" value="MALTOSE_MALTODEXTRIN-BINDING PERIPLASMIC PROTEIN"/>
    <property type="match status" value="1"/>
</dbReference>
<dbReference type="Gene3D" id="3.40.190.10">
    <property type="entry name" value="Periplasmic binding protein-like II"/>
    <property type="match status" value="1"/>
</dbReference>
<evidence type="ECO:0000313" key="6">
    <source>
        <dbReference type="Proteomes" id="UP000184016"/>
    </source>
</evidence>
<evidence type="ECO:0000256" key="4">
    <source>
        <dbReference type="SAM" id="SignalP"/>
    </source>
</evidence>
<dbReference type="InterPro" id="IPR006059">
    <property type="entry name" value="SBP"/>
</dbReference>
<dbReference type="GO" id="GO:1901982">
    <property type="term" value="F:maltose binding"/>
    <property type="evidence" value="ECO:0007669"/>
    <property type="project" value="TreeGrafter"/>
</dbReference>
<dbReference type="OrthoDB" id="9782846at2"/>
<dbReference type="CDD" id="cd14748">
    <property type="entry name" value="PBP2_UgpB"/>
    <property type="match status" value="1"/>
</dbReference>
<keyword evidence="3 4" id="KW-0732">Signal</keyword>
<dbReference type="GO" id="GO:0055052">
    <property type="term" value="C:ATP-binding cassette (ABC) transporter complex, substrate-binding subunit-containing"/>
    <property type="evidence" value="ECO:0007669"/>
    <property type="project" value="TreeGrafter"/>
</dbReference>
<accession>A0A1M6P1L9</accession>
<sequence>MKQVKKAAMYSLVGLTFLGLVGCGTANNSNSSQGGSTSSGKPVTIVVASWSGTNVTNGIIDQQLADFNKTHPGIHAVYRPISGNYETILKTEFVAGDAPDIITLNNGGQAPTFESEGAVIPLNSYIKQSNYSLSDFFSGALNMFVANGQVYGIPRDQSPLVLYYNPVMFKQAGISGPPKTWAELYADAKKLTNPAKKIYGIVQTPQEPRWAQFVYQAGGSVMNHNMTQMTLNTPAALKGFSFFVNLYRSGVAAQPQDVGATWGGQALGMGRAAMTFEGAWAIPYLQDTYPNTSFAIATLPKGPVNNVSLDFPTAWAITKDCSHPQQAWEVIQYLTGAGQAQWVEQGGLVTVRKSLIDMPYYKEHPIYENILKQLPNAVPWNFPNGFDQYVNTTLSNETLLAVDGKESPAQALQKLQSEGESILQNGGSQ</sequence>
<name>A0A1M6P1L9_9BACL</name>
<keyword evidence="2" id="KW-0813">Transport</keyword>
<dbReference type="RefSeq" id="WP_072873523.1">
    <property type="nucleotide sequence ID" value="NZ_FRAF01000007.1"/>
</dbReference>
<evidence type="ECO:0000256" key="2">
    <source>
        <dbReference type="ARBA" id="ARBA00022448"/>
    </source>
</evidence>
<evidence type="ECO:0000256" key="3">
    <source>
        <dbReference type="ARBA" id="ARBA00022729"/>
    </source>
</evidence>
<feature type="signal peptide" evidence="4">
    <location>
        <begin position="1"/>
        <end position="26"/>
    </location>
</feature>
<dbReference type="GO" id="GO:0042956">
    <property type="term" value="P:maltodextrin transmembrane transport"/>
    <property type="evidence" value="ECO:0007669"/>
    <property type="project" value="TreeGrafter"/>
</dbReference>
<dbReference type="GO" id="GO:0015768">
    <property type="term" value="P:maltose transport"/>
    <property type="evidence" value="ECO:0007669"/>
    <property type="project" value="TreeGrafter"/>
</dbReference>
<dbReference type="STRING" id="1830138.SAMN05443507_10757"/>
<dbReference type="PROSITE" id="PS51257">
    <property type="entry name" value="PROKAR_LIPOPROTEIN"/>
    <property type="match status" value="1"/>
</dbReference>
<evidence type="ECO:0000256" key="1">
    <source>
        <dbReference type="ARBA" id="ARBA00008520"/>
    </source>
</evidence>
<reference evidence="6" key="1">
    <citation type="submission" date="2016-11" db="EMBL/GenBank/DDBJ databases">
        <authorList>
            <person name="Varghese N."/>
            <person name="Submissions S."/>
        </authorList>
    </citation>
    <scope>NUCLEOTIDE SEQUENCE [LARGE SCALE GENOMIC DNA]</scope>
    <source>
        <strain evidence="6">USBA-503</strain>
    </source>
</reference>
<protein>
    <submittedName>
        <fullName evidence="5">Carbohydrate ABC transporter substrate-binding protein, CUT1 family</fullName>
    </submittedName>
</protein>